<dbReference type="Proteomes" id="UP000003163">
    <property type="component" value="Unassembled WGS sequence"/>
</dbReference>
<feature type="transmembrane region" description="Helical" evidence="1">
    <location>
        <begin position="257"/>
        <end position="281"/>
    </location>
</feature>
<name>J9DGI5_EDHAE</name>
<accession>J9DGI5</accession>
<dbReference type="EMBL" id="AFBI03000119">
    <property type="protein sequence ID" value="EJW01710.1"/>
    <property type="molecule type" value="Genomic_DNA"/>
</dbReference>
<keyword evidence="1" id="KW-0812">Transmembrane</keyword>
<feature type="transmembrane region" description="Helical" evidence="1">
    <location>
        <begin position="191"/>
        <end position="212"/>
    </location>
</feature>
<keyword evidence="3" id="KW-1185">Reference proteome</keyword>
<gene>
    <name evidence="2" type="ORF">EDEG_03763</name>
</gene>
<proteinExistence type="predicted"/>
<protein>
    <recommendedName>
        <fullName evidence="4">Transmembrane protein</fullName>
    </recommendedName>
</protein>
<organism evidence="2 3">
    <name type="scientific">Edhazardia aedis (strain USNM 41457)</name>
    <name type="common">Microsporidian parasite</name>
    <dbReference type="NCBI Taxonomy" id="1003232"/>
    <lineage>
        <taxon>Eukaryota</taxon>
        <taxon>Fungi</taxon>
        <taxon>Fungi incertae sedis</taxon>
        <taxon>Microsporidia</taxon>
        <taxon>Edhazardia</taxon>
    </lineage>
</organism>
<keyword evidence="1" id="KW-0472">Membrane</keyword>
<evidence type="ECO:0000256" key="1">
    <source>
        <dbReference type="SAM" id="Phobius"/>
    </source>
</evidence>
<evidence type="ECO:0000313" key="3">
    <source>
        <dbReference type="Proteomes" id="UP000003163"/>
    </source>
</evidence>
<reference evidence="2 3" key="1">
    <citation type="submission" date="2011-08" db="EMBL/GenBank/DDBJ databases">
        <authorList>
            <person name="Liu Z.J."/>
            <person name="Shi F.L."/>
            <person name="Lu J.Q."/>
            <person name="Li M."/>
            <person name="Wang Z.L."/>
        </authorList>
    </citation>
    <scope>NUCLEOTIDE SEQUENCE [LARGE SCALE GENOMIC DNA]</scope>
    <source>
        <strain evidence="2 3">USNM 41457</strain>
    </source>
</reference>
<comment type="caution">
    <text evidence="2">The sequence shown here is derived from an EMBL/GenBank/DDBJ whole genome shotgun (WGS) entry which is preliminary data.</text>
</comment>
<dbReference type="InParanoid" id="J9DGI5"/>
<evidence type="ECO:0008006" key="4">
    <source>
        <dbReference type="Google" id="ProtNLM"/>
    </source>
</evidence>
<sequence length="306" mass="35582">MSSLYQLRNPSRSQDEKILKSISTEQHQIKQDHENSLKSYISHYFRVVKSFFGFPVIYNTEQKVETALKMSEGTSNVEKGSMKFQNQPQSSTSIIVSIDSSENIQTRKNSTRASTIVESTVQVGFFSKMKSFFCFDKTQKLNTNLLENEQQDQLTETNTLIGNKTVQLVKLEAYIHTMISNYRRSSIYSEYSYVIILNILFILYNIFLVFFLPNNIHLLFYFSMSIAIMFTIKAVYEQYKIPKTVDKIAFCEFRKKQAFYLRFFISMLVFHILAVSVLVWYESYNSDSSFSSENNEVISSLINTAS</sequence>
<evidence type="ECO:0000313" key="2">
    <source>
        <dbReference type="EMBL" id="EJW01710.1"/>
    </source>
</evidence>
<dbReference type="VEuPathDB" id="MicrosporidiaDB:EDEG_03763"/>
<dbReference type="AlphaFoldDB" id="J9DGI5"/>
<reference evidence="3" key="2">
    <citation type="submission" date="2015-07" db="EMBL/GenBank/DDBJ databases">
        <title>Contrasting host-pathogen interactions and genome evolution in two generalist and specialist microsporidian pathogens of mosquitoes.</title>
        <authorList>
            <consortium name="The Broad Institute Genomics Platform"/>
            <consortium name="The Broad Institute Genome Sequencing Center for Infectious Disease"/>
            <person name="Cuomo C.A."/>
            <person name="Sanscrainte N.D."/>
            <person name="Goldberg J.M."/>
            <person name="Heiman D."/>
            <person name="Young S."/>
            <person name="Zeng Q."/>
            <person name="Becnel J.J."/>
            <person name="Birren B.W."/>
        </authorList>
    </citation>
    <scope>NUCLEOTIDE SEQUENCE [LARGE SCALE GENOMIC DNA]</scope>
    <source>
        <strain evidence="3">USNM 41457</strain>
    </source>
</reference>
<keyword evidence="1" id="KW-1133">Transmembrane helix</keyword>
<feature type="transmembrane region" description="Helical" evidence="1">
    <location>
        <begin position="218"/>
        <end position="236"/>
    </location>
</feature>
<dbReference type="HOGENOM" id="CLU_909201_0_0_1"/>